<evidence type="ECO:0000313" key="3">
    <source>
        <dbReference type="Proteomes" id="UP000319829"/>
    </source>
</evidence>
<feature type="signal peptide" evidence="1">
    <location>
        <begin position="1"/>
        <end position="21"/>
    </location>
</feature>
<dbReference type="AlphaFoldDB" id="A0A538SRT3"/>
<keyword evidence="1" id="KW-0732">Signal</keyword>
<evidence type="ECO:0000313" key="2">
    <source>
        <dbReference type="EMBL" id="TMQ54067.1"/>
    </source>
</evidence>
<name>A0A538SRT3_UNCEI</name>
<reference evidence="2 3" key="1">
    <citation type="journal article" date="2019" name="Nat. Microbiol.">
        <title>Mediterranean grassland soil C-N compound turnover is dependent on rainfall and depth, and is mediated by genomically divergent microorganisms.</title>
        <authorList>
            <person name="Diamond S."/>
            <person name="Andeer P.F."/>
            <person name="Li Z."/>
            <person name="Crits-Christoph A."/>
            <person name="Burstein D."/>
            <person name="Anantharaman K."/>
            <person name="Lane K.R."/>
            <person name="Thomas B.C."/>
            <person name="Pan C."/>
            <person name="Northen T.R."/>
            <person name="Banfield J.F."/>
        </authorList>
    </citation>
    <scope>NUCLEOTIDE SEQUENCE [LARGE SCALE GENOMIC DNA]</scope>
    <source>
        <strain evidence="2">WS_4</strain>
    </source>
</reference>
<sequence>MRRLPLWIVCSAMAVSLTAAASNAGADTSVSINMRVGDPYRGPSLEFRHEPDVVLVPDSRVYYVRDYDYDIYRYGSYWYFTYDGGWYRARRYNGRYVYVGYESVPRAVVMVPVKYRKHWQEPGRGHAYGHYKEARKDKGSGHGHGRGHGHGN</sequence>
<dbReference type="Proteomes" id="UP000319829">
    <property type="component" value="Unassembled WGS sequence"/>
</dbReference>
<dbReference type="EMBL" id="VBOU01000077">
    <property type="protein sequence ID" value="TMQ54067.1"/>
    <property type="molecule type" value="Genomic_DNA"/>
</dbReference>
<protein>
    <recommendedName>
        <fullName evidence="4">BcpO-related WXXGXW repeat protein</fullName>
    </recommendedName>
</protein>
<organism evidence="2 3">
    <name type="scientific">Eiseniibacteriota bacterium</name>
    <dbReference type="NCBI Taxonomy" id="2212470"/>
    <lineage>
        <taxon>Bacteria</taxon>
        <taxon>Candidatus Eiseniibacteriota</taxon>
    </lineage>
</organism>
<accession>A0A538SRT3</accession>
<comment type="caution">
    <text evidence="2">The sequence shown here is derived from an EMBL/GenBank/DDBJ whole genome shotgun (WGS) entry which is preliminary data.</text>
</comment>
<evidence type="ECO:0008006" key="4">
    <source>
        <dbReference type="Google" id="ProtNLM"/>
    </source>
</evidence>
<gene>
    <name evidence="2" type="ORF">E6K74_07450</name>
</gene>
<feature type="chain" id="PRO_5021938796" description="BcpO-related WXXGXW repeat protein" evidence="1">
    <location>
        <begin position="22"/>
        <end position="152"/>
    </location>
</feature>
<proteinExistence type="predicted"/>
<evidence type="ECO:0000256" key="1">
    <source>
        <dbReference type="SAM" id="SignalP"/>
    </source>
</evidence>